<dbReference type="EMBL" id="JAATJN010000001">
    <property type="protein sequence ID" value="NJC56766.1"/>
    <property type="molecule type" value="Genomic_DNA"/>
</dbReference>
<evidence type="ECO:0000313" key="2">
    <source>
        <dbReference type="EMBL" id="NJC56766.1"/>
    </source>
</evidence>
<gene>
    <name evidence="2" type="ORF">BKA07_001801</name>
</gene>
<sequence length="96" mass="10747">MRRSTRITVIVSAILIHLPDEPPDRDRLPEGRGTPLTWYIGAEPIGWERGVGEGVQYFVLSRSPDGTGESGSIRTRRSQREGRRGRDRLSAAAHPR</sequence>
<accession>A0A846RXU2</accession>
<feature type="region of interest" description="Disordered" evidence="1">
    <location>
        <begin position="61"/>
        <end position="96"/>
    </location>
</feature>
<name>A0A846RXU2_9MICO</name>
<organism evidence="2 3">
    <name type="scientific">Brevibacterium marinum</name>
    <dbReference type="NCBI Taxonomy" id="418643"/>
    <lineage>
        <taxon>Bacteria</taxon>
        <taxon>Bacillati</taxon>
        <taxon>Actinomycetota</taxon>
        <taxon>Actinomycetes</taxon>
        <taxon>Micrococcales</taxon>
        <taxon>Brevibacteriaceae</taxon>
        <taxon>Brevibacterium</taxon>
    </lineage>
</organism>
<feature type="compositionally biased region" description="Basic and acidic residues" evidence="1">
    <location>
        <begin position="78"/>
        <end position="89"/>
    </location>
</feature>
<evidence type="ECO:0000313" key="3">
    <source>
        <dbReference type="Proteomes" id="UP000576792"/>
    </source>
</evidence>
<dbReference type="Proteomes" id="UP000576792">
    <property type="component" value="Unassembled WGS sequence"/>
</dbReference>
<proteinExistence type="predicted"/>
<comment type="caution">
    <text evidence="2">The sequence shown here is derived from an EMBL/GenBank/DDBJ whole genome shotgun (WGS) entry which is preliminary data.</text>
</comment>
<keyword evidence="3" id="KW-1185">Reference proteome</keyword>
<dbReference type="RefSeq" id="WP_167950594.1">
    <property type="nucleotide sequence ID" value="NZ_BAAAPQ010000025.1"/>
</dbReference>
<evidence type="ECO:0000256" key="1">
    <source>
        <dbReference type="SAM" id="MobiDB-lite"/>
    </source>
</evidence>
<reference evidence="2 3" key="1">
    <citation type="submission" date="2020-03" db="EMBL/GenBank/DDBJ databases">
        <title>Sequencing the genomes of 1000 actinobacteria strains.</title>
        <authorList>
            <person name="Klenk H.-P."/>
        </authorList>
    </citation>
    <scope>NUCLEOTIDE SEQUENCE [LARGE SCALE GENOMIC DNA]</scope>
    <source>
        <strain evidence="2 3">DSM 18964</strain>
    </source>
</reference>
<dbReference type="AlphaFoldDB" id="A0A846RXU2"/>
<protein>
    <submittedName>
        <fullName evidence="2">Uncharacterized protein</fullName>
    </submittedName>
</protein>